<dbReference type="EMBL" id="JBDFQZ010000011">
    <property type="protein sequence ID" value="KAK9677796.1"/>
    <property type="molecule type" value="Genomic_DNA"/>
</dbReference>
<name>A0AAW1HN47_SAPOF</name>
<evidence type="ECO:0000256" key="1">
    <source>
        <dbReference type="SAM" id="Phobius"/>
    </source>
</evidence>
<accession>A0AAW1HN47</accession>
<dbReference type="AlphaFoldDB" id="A0AAW1HN47"/>
<organism evidence="2 3">
    <name type="scientific">Saponaria officinalis</name>
    <name type="common">Common soapwort</name>
    <name type="synonym">Lychnis saponaria</name>
    <dbReference type="NCBI Taxonomy" id="3572"/>
    <lineage>
        <taxon>Eukaryota</taxon>
        <taxon>Viridiplantae</taxon>
        <taxon>Streptophyta</taxon>
        <taxon>Embryophyta</taxon>
        <taxon>Tracheophyta</taxon>
        <taxon>Spermatophyta</taxon>
        <taxon>Magnoliopsida</taxon>
        <taxon>eudicotyledons</taxon>
        <taxon>Gunneridae</taxon>
        <taxon>Pentapetalae</taxon>
        <taxon>Caryophyllales</taxon>
        <taxon>Caryophyllaceae</taxon>
        <taxon>Caryophylleae</taxon>
        <taxon>Saponaria</taxon>
    </lineage>
</organism>
<keyword evidence="3" id="KW-1185">Reference proteome</keyword>
<gene>
    <name evidence="2" type="ORF">RND81_11G167900</name>
</gene>
<proteinExistence type="predicted"/>
<keyword evidence="1" id="KW-0472">Membrane</keyword>
<feature type="transmembrane region" description="Helical" evidence="1">
    <location>
        <begin position="142"/>
        <end position="161"/>
    </location>
</feature>
<protein>
    <submittedName>
        <fullName evidence="2">Uncharacterized protein</fullName>
    </submittedName>
</protein>
<evidence type="ECO:0000313" key="3">
    <source>
        <dbReference type="Proteomes" id="UP001443914"/>
    </source>
</evidence>
<feature type="transmembrane region" description="Helical" evidence="1">
    <location>
        <begin position="181"/>
        <end position="203"/>
    </location>
</feature>
<evidence type="ECO:0000313" key="2">
    <source>
        <dbReference type="EMBL" id="KAK9677796.1"/>
    </source>
</evidence>
<keyword evidence="1" id="KW-0812">Transmembrane</keyword>
<reference evidence="2" key="1">
    <citation type="submission" date="2024-03" db="EMBL/GenBank/DDBJ databases">
        <title>WGS assembly of Saponaria officinalis var. Norfolk2.</title>
        <authorList>
            <person name="Jenkins J."/>
            <person name="Shu S."/>
            <person name="Grimwood J."/>
            <person name="Barry K."/>
            <person name="Goodstein D."/>
            <person name="Schmutz J."/>
            <person name="Leebens-Mack J."/>
            <person name="Osbourn A."/>
        </authorList>
    </citation>
    <scope>NUCLEOTIDE SEQUENCE [LARGE SCALE GENOMIC DNA]</scope>
    <source>
        <strain evidence="2">JIC</strain>
    </source>
</reference>
<feature type="transmembrane region" description="Helical" evidence="1">
    <location>
        <begin position="84"/>
        <end position="104"/>
    </location>
</feature>
<feature type="transmembrane region" description="Helical" evidence="1">
    <location>
        <begin position="48"/>
        <end position="64"/>
    </location>
</feature>
<sequence>MENGVADPAQQAWKFGWMDSERRLRKFGWMAEDMADSEPQLWKHTTRAIIVVVVPMLMLVWITYCGYKLATTTYTEETNSSLQASYMALLFGVVTVIFGLIYFIHGVTVAAEMALDLLAWLQQDDTGFFGNREKEQTRNCQIVVHTIAIMASMFMLTWVTYYGFTLAVEARVDVIIDRLGFLIGVISMAFGFIYFIIGIGTLAKSEVAKSDALLDRPSKVKLLTVLCDP</sequence>
<keyword evidence="1" id="KW-1133">Transmembrane helix</keyword>
<dbReference type="Proteomes" id="UP001443914">
    <property type="component" value="Unassembled WGS sequence"/>
</dbReference>
<comment type="caution">
    <text evidence="2">The sequence shown here is derived from an EMBL/GenBank/DDBJ whole genome shotgun (WGS) entry which is preliminary data.</text>
</comment>